<dbReference type="Proteomes" id="UP000194236">
    <property type="component" value="Unassembled WGS sequence"/>
</dbReference>
<evidence type="ECO:0000256" key="1">
    <source>
        <dbReference type="SAM" id="MobiDB-lite"/>
    </source>
</evidence>
<name>A0A1Y3B9N7_EURMA</name>
<reference evidence="2 3" key="1">
    <citation type="submission" date="2017-03" db="EMBL/GenBank/DDBJ databases">
        <title>Genome Survey of Euroglyphus maynei.</title>
        <authorList>
            <person name="Arlian L.G."/>
            <person name="Morgan M.S."/>
            <person name="Rider S.D."/>
        </authorList>
    </citation>
    <scope>NUCLEOTIDE SEQUENCE [LARGE SCALE GENOMIC DNA]</scope>
    <source>
        <strain evidence="2">Arlian Lab</strain>
        <tissue evidence="2">Whole body</tissue>
    </source>
</reference>
<comment type="caution">
    <text evidence="2">The sequence shown here is derived from an EMBL/GenBank/DDBJ whole genome shotgun (WGS) entry which is preliminary data.</text>
</comment>
<feature type="region of interest" description="Disordered" evidence="1">
    <location>
        <begin position="61"/>
        <end position="91"/>
    </location>
</feature>
<sequence length="91" mass="10177">MDADSSTAEFGMKSTKLKKYQSINKMMKIEPEMNSNDDIKSGQTNLVSTTTGLLPDEMKSNQQLQLKTTNTSSLTTTMTTTMTKRSLSSWR</sequence>
<organism evidence="2 3">
    <name type="scientific">Euroglyphus maynei</name>
    <name type="common">Mayne's house dust mite</name>
    <dbReference type="NCBI Taxonomy" id="6958"/>
    <lineage>
        <taxon>Eukaryota</taxon>
        <taxon>Metazoa</taxon>
        <taxon>Ecdysozoa</taxon>
        <taxon>Arthropoda</taxon>
        <taxon>Chelicerata</taxon>
        <taxon>Arachnida</taxon>
        <taxon>Acari</taxon>
        <taxon>Acariformes</taxon>
        <taxon>Sarcoptiformes</taxon>
        <taxon>Astigmata</taxon>
        <taxon>Psoroptidia</taxon>
        <taxon>Analgoidea</taxon>
        <taxon>Pyroglyphidae</taxon>
        <taxon>Pyroglyphinae</taxon>
        <taxon>Euroglyphus</taxon>
    </lineage>
</organism>
<dbReference type="EMBL" id="MUJZ01031967">
    <property type="protein sequence ID" value="OTF77569.1"/>
    <property type="molecule type" value="Genomic_DNA"/>
</dbReference>
<proteinExistence type="predicted"/>
<evidence type="ECO:0000313" key="3">
    <source>
        <dbReference type="Proteomes" id="UP000194236"/>
    </source>
</evidence>
<keyword evidence="3" id="KW-1185">Reference proteome</keyword>
<evidence type="ECO:0000313" key="2">
    <source>
        <dbReference type="EMBL" id="OTF77569.1"/>
    </source>
</evidence>
<accession>A0A1Y3B9N7</accession>
<dbReference type="AlphaFoldDB" id="A0A1Y3B9N7"/>
<gene>
    <name evidence="2" type="ORF">BLA29_014549</name>
</gene>
<protein>
    <submittedName>
        <fullName evidence="2">Uncharacterized protein</fullName>
    </submittedName>
</protein>